<feature type="domain" description="RNase H type-1" evidence="2">
    <location>
        <begin position="82"/>
        <end position="200"/>
    </location>
</feature>
<dbReference type="AlphaFoldDB" id="A0AAD8QHZ4"/>
<name>A0AAD8QHZ4_LOLMU</name>
<comment type="caution">
    <text evidence="3">The sequence shown here is derived from an EMBL/GenBank/DDBJ whole genome shotgun (WGS) entry which is preliminary data.</text>
</comment>
<dbReference type="GO" id="GO:0003676">
    <property type="term" value="F:nucleic acid binding"/>
    <property type="evidence" value="ECO:0007669"/>
    <property type="project" value="InterPro"/>
</dbReference>
<dbReference type="Gene3D" id="3.30.420.10">
    <property type="entry name" value="Ribonuclease H-like superfamily/Ribonuclease H"/>
    <property type="match status" value="1"/>
</dbReference>
<organism evidence="3 4">
    <name type="scientific">Lolium multiflorum</name>
    <name type="common">Italian ryegrass</name>
    <name type="synonym">Lolium perenne subsp. multiflorum</name>
    <dbReference type="NCBI Taxonomy" id="4521"/>
    <lineage>
        <taxon>Eukaryota</taxon>
        <taxon>Viridiplantae</taxon>
        <taxon>Streptophyta</taxon>
        <taxon>Embryophyta</taxon>
        <taxon>Tracheophyta</taxon>
        <taxon>Spermatophyta</taxon>
        <taxon>Magnoliopsida</taxon>
        <taxon>Liliopsida</taxon>
        <taxon>Poales</taxon>
        <taxon>Poaceae</taxon>
        <taxon>BOP clade</taxon>
        <taxon>Pooideae</taxon>
        <taxon>Poodae</taxon>
        <taxon>Poeae</taxon>
        <taxon>Poeae Chloroplast Group 2 (Poeae type)</taxon>
        <taxon>Loliodinae</taxon>
        <taxon>Loliinae</taxon>
        <taxon>Lolium</taxon>
    </lineage>
</organism>
<dbReference type="EMBL" id="JAUUTY010000126">
    <property type="protein sequence ID" value="KAK1603090.1"/>
    <property type="molecule type" value="Genomic_DNA"/>
</dbReference>
<gene>
    <name evidence="3" type="ORF">QYE76_037263</name>
</gene>
<feature type="compositionally biased region" description="Basic residues" evidence="1">
    <location>
        <begin position="345"/>
        <end position="359"/>
    </location>
</feature>
<dbReference type="GO" id="GO:0004523">
    <property type="term" value="F:RNA-DNA hybrid ribonuclease activity"/>
    <property type="evidence" value="ECO:0007669"/>
    <property type="project" value="InterPro"/>
</dbReference>
<feature type="region of interest" description="Disordered" evidence="1">
    <location>
        <begin position="250"/>
        <end position="386"/>
    </location>
</feature>
<protein>
    <recommendedName>
        <fullName evidence="2">RNase H type-1 domain-containing protein</fullName>
    </recommendedName>
</protein>
<proteinExistence type="predicted"/>
<sequence length="391" mass="42555">MMATLSHENQTRVFVTLWAIWHARRKAIHEQVFQSPLSVHCFVENFLKDLGHAETRPAESRTVQVTRPQTWIPPPHGAMKINVDAAVRKTSGSGAVAAIARDDEGRYMGASAVVFPGKTDPETLEALACREGTALALDIGARRVTIASDCSNVITSLRQGTMGPYAHVVREIKETEGDFEDLSFAHERRKTNKEAHTLASAQLYIARRLGKAPRKGNDRPPPTYLPHSVSVSAHLTREAPTLLLIQILSDEGEPSPSPVDGATRAPSPTPVHGATRTREASPTLLRGGGSVWTLEPGDGPAGTGRRRTSLRRAEDGGDGSSAYDPQACGGRRGRVGGDGSAGTGRRGRWRQGRSCRRSGGRSSWDMVREKRRRGRRPAGRTVEEGEIWHHC</sequence>
<evidence type="ECO:0000313" key="4">
    <source>
        <dbReference type="Proteomes" id="UP001231189"/>
    </source>
</evidence>
<evidence type="ECO:0000256" key="1">
    <source>
        <dbReference type="SAM" id="MobiDB-lite"/>
    </source>
</evidence>
<dbReference type="PANTHER" id="PTHR47074">
    <property type="entry name" value="BNAC02G40300D PROTEIN"/>
    <property type="match status" value="1"/>
</dbReference>
<evidence type="ECO:0000259" key="2">
    <source>
        <dbReference type="Pfam" id="PF13456"/>
    </source>
</evidence>
<dbReference type="InterPro" id="IPR052929">
    <property type="entry name" value="RNase_H-like_EbsB-rel"/>
</dbReference>
<dbReference type="InterPro" id="IPR044730">
    <property type="entry name" value="RNase_H-like_dom_plant"/>
</dbReference>
<dbReference type="InterPro" id="IPR012337">
    <property type="entry name" value="RNaseH-like_sf"/>
</dbReference>
<reference evidence="3" key="1">
    <citation type="submission" date="2023-07" db="EMBL/GenBank/DDBJ databases">
        <title>A chromosome-level genome assembly of Lolium multiflorum.</title>
        <authorList>
            <person name="Chen Y."/>
            <person name="Copetti D."/>
            <person name="Kolliker R."/>
            <person name="Studer B."/>
        </authorList>
    </citation>
    <scope>NUCLEOTIDE SEQUENCE</scope>
    <source>
        <strain evidence="3">02402/16</strain>
        <tissue evidence="3">Leaf</tissue>
    </source>
</reference>
<dbReference type="Proteomes" id="UP001231189">
    <property type="component" value="Unassembled WGS sequence"/>
</dbReference>
<dbReference type="InterPro" id="IPR002156">
    <property type="entry name" value="RNaseH_domain"/>
</dbReference>
<dbReference type="SUPFAM" id="SSF53098">
    <property type="entry name" value="Ribonuclease H-like"/>
    <property type="match status" value="1"/>
</dbReference>
<evidence type="ECO:0000313" key="3">
    <source>
        <dbReference type="EMBL" id="KAK1603090.1"/>
    </source>
</evidence>
<dbReference type="CDD" id="cd06222">
    <property type="entry name" value="RNase_H_like"/>
    <property type="match status" value="1"/>
</dbReference>
<accession>A0AAD8QHZ4</accession>
<dbReference type="Pfam" id="PF13456">
    <property type="entry name" value="RVT_3"/>
    <property type="match status" value="1"/>
</dbReference>
<dbReference type="InterPro" id="IPR036397">
    <property type="entry name" value="RNaseH_sf"/>
</dbReference>
<keyword evidence="4" id="KW-1185">Reference proteome</keyword>
<feature type="compositionally biased region" description="Basic residues" evidence="1">
    <location>
        <begin position="369"/>
        <end position="378"/>
    </location>
</feature>
<dbReference type="PANTHER" id="PTHR47074:SF73">
    <property type="entry name" value="OS04G0448401 PROTEIN"/>
    <property type="match status" value="1"/>
</dbReference>